<protein>
    <submittedName>
        <fullName evidence="2">Uncharacterized protein LOC117575060</fullName>
    </submittedName>
</protein>
<reference evidence="2" key="1">
    <citation type="submission" date="2025-08" db="UniProtKB">
        <authorList>
            <consortium name="RefSeq"/>
        </authorList>
    </citation>
    <scope>IDENTIFICATION</scope>
    <source>
        <strain evidence="2">15112-1751.03</strain>
        <tissue evidence="2">Whole Adult</tissue>
    </source>
</reference>
<proteinExistence type="predicted"/>
<evidence type="ECO:0000313" key="1">
    <source>
        <dbReference type="Proteomes" id="UP000515160"/>
    </source>
</evidence>
<name>A0A6P8ZDM6_DROAB</name>
<dbReference type="GeneID" id="117575060"/>
<dbReference type="OrthoDB" id="8196889at2759"/>
<dbReference type="Proteomes" id="UP000515160">
    <property type="component" value="Chromosome X"/>
</dbReference>
<keyword evidence="1" id="KW-1185">Reference proteome</keyword>
<evidence type="ECO:0000313" key="2">
    <source>
        <dbReference type="RefSeq" id="XP_034115037.1"/>
    </source>
</evidence>
<dbReference type="RefSeq" id="XP_034115037.1">
    <property type="nucleotide sequence ID" value="XM_034259146.2"/>
</dbReference>
<gene>
    <name evidence="2" type="primary">LOC117575060</name>
</gene>
<organism evidence="1 2">
    <name type="scientific">Drosophila albomicans</name>
    <name type="common">Fruit fly</name>
    <dbReference type="NCBI Taxonomy" id="7291"/>
    <lineage>
        <taxon>Eukaryota</taxon>
        <taxon>Metazoa</taxon>
        <taxon>Ecdysozoa</taxon>
        <taxon>Arthropoda</taxon>
        <taxon>Hexapoda</taxon>
        <taxon>Insecta</taxon>
        <taxon>Pterygota</taxon>
        <taxon>Neoptera</taxon>
        <taxon>Endopterygota</taxon>
        <taxon>Diptera</taxon>
        <taxon>Brachycera</taxon>
        <taxon>Muscomorpha</taxon>
        <taxon>Ephydroidea</taxon>
        <taxon>Drosophilidae</taxon>
        <taxon>Drosophila</taxon>
    </lineage>
</organism>
<sequence>MDSDSDEEDMAQMRQFMEAADHTLLNNKMFQKPATDLTKTTKHVSSSTVAGVATVGAALQELPKSERYLDEHKSSGDADLQITEHMQTHIWKKLGAIIEKQIKFVAPKPAPLEEKTTTSPSSNVLLLSGADCFIQLETPEEKLPTKKPKIKRRRLEDDAPITNAALAAVVVSGDTILRGEDMQHWEQRKPKKNKLFEYKSCDTEGRKLQAIEPTNEFTTLRLKNQWDESKICKKRKKKDKIKEN</sequence>
<dbReference type="AlphaFoldDB" id="A0A6P8ZDM6"/>
<accession>A0A6P8ZDM6</accession>